<keyword evidence="2" id="KW-0597">Phosphoprotein</keyword>
<evidence type="ECO:0000256" key="3">
    <source>
        <dbReference type="SAM" id="MobiDB-lite"/>
    </source>
</evidence>
<dbReference type="InterPro" id="IPR045851">
    <property type="entry name" value="AMP-bd_C_sf"/>
</dbReference>
<evidence type="ECO:0000259" key="4">
    <source>
        <dbReference type="PROSITE" id="PS50075"/>
    </source>
</evidence>
<dbReference type="PANTHER" id="PTHR44845">
    <property type="entry name" value="CARRIER DOMAIN-CONTAINING PROTEIN"/>
    <property type="match status" value="1"/>
</dbReference>
<dbReference type="Pfam" id="PF08241">
    <property type="entry name" value="Methyltransf_11"/>
    <property type="match status" value="1"/>
</dbReference>
<dbReference type="InterPro" id="IPR013216">
    <property type="entry name" value="Methyltransf_11"/>
</dbReference>
<gene>
    <name evidence="5" type="ORF">K9S39_17940</name>
</gene>
<reference evidence="5" key="1">
    <citation type="submission" date="2021-10" db="EMBL/GenBank/DDBJ databases">
        <title>Streptomyces nigrumlapis sp.nov.,an antimicrobial producing actinobacterium isolated from Black Gobi rocks.</title>
        <authorList>
            <person name="Wen Y."/>
            <person name="Zhang W."/>
            <person name="Liu X.G."/>
        </authorList>
    </citation>
    <scope>NUCLEOTIDE SEQUENCE</scope>
    <source>
        <strain evidence="5">ST13-2-2</strain>
    </source>
</reference>
<dbReference type="Gene3D" id="2.30.38.10">
    <property type="entry name" value="Luciferase, Domain 3"/>
    <property type="match status" value="1"/>
</dbReference>
<dbReference type="PANTHER" id="PTHR44845:SF6">
    <property type="entry name" value="BETA-ALANINE-ACTIVATING ENZYME"/>
    <property type="match status" value="1"/>
</dbReference>
<accession>A0ABY4M8J6</accession>
<dbReference type="SUPFAM" id="SSF47336">
    <property type="entry name" value="ACP-like"/>
    <property type="match status" value="1"/>
</dbReference>
<dbReference type="CDD" id="cd05930">
    <property type="entry name" value="A_NRPS"/>
    <property type="match status" value="1"/>
</dbReference>
<dbReference type="InterPro" id="IPR000873">
    <property type="entry name" value="AMP-dep_synth/lig_dom"/>
</dbReference>
<evidence type="ECO:0000256" key="1">
    <source>
        <dbReference type="ARBA" id="ARBA00022450"/>
    </source>
</evidence>
<dbReference type="RefSeq" id="WP_248864356.1">
    <property type="nucleotide sequence ID" value="NZ_CP086322.1"/>
</dbReference>
<sequence>MGVSQTTLPVLFEACADACPDAVALVTGNRTYTYAELNSGANRLARSLVSRGIGPEDFVAIALPRSEEMIVALLAVLKAGAAYFSIDPQQPAERVAFMVEEVRPKLVLTTTGSSALVPEDTDVPIMPLDVRSLFAENGEGADGDLADDERVAPLRSTHPIYVIYTSGSTGRPKGVVVTHGNLANLLTDLGERFGLTSGDRMLATSVLGFDMSGVEIFLPLVRGAGIVLAPSGANREPATVAELLRQGVTLAQGTPTWWAMLVEQIPDSLRGLRMLVGGEALPPTVATAMLELGREVVNLYGPTETTVWSTIAPLHEVSGPPPIGRPIANTEVHVLGPGLEPMPPGEVGELYIAGAGVARGYLNRPTLTEERFVVNPFDKDGSRMYRTGDLVRQSADGDLEFVGRADGQVKIRGHRVELGEIETAAVTHPLVSQAAVVMREDNPGDQRLVAYVVPATPAESEEAAREKVDEWQKVYDSVYTETDSAQPPLGEDFGVWKSSYDGQLLPMEHLREIQDDTATRLRALGARRVLDIGVGAGLTLARVAPHCEAYWGTDLSAPVIDNIRAQCDKDPALAEKVELRCQPADDLDGLPEDFFDLVIINSVIQHFPTVDYLVRVLTNAMDLIRPGGSVVVGDVRHLGLLRSLKTAIHLHRADERTDAAEVRRGVEHALALEKDLMMPPEFYVALADRMDSVAAVDMRLKPGRYHNEFTRYRYDVVLRKKSDGAEPAAASLGELPVLRWGQDIVELDQLAGRLGRPVSAPVRVSGIPNGRIANEIAAADRLAEGAAIGAVLSELRAEMRGVDPEELRVLAERLGYQAILTWSGSPDGSFDCVLVAADGPAFPVLSDLYRPGAEEKAPLASYANAPMRAGAADLPTASLRAHLAKTLPDYMIPAAFVRLDAVPFNANGKLDRAALPAPRPTTGSSGSPGRAPGNSMEETLCELFSQVLGVPQVGVDDNFFEFGNSILAVRLAGRIKQRIGVDLPVHEIFARPTAAALADLLISPDSGEEHAADVDLVEEAFLDPAISTVGSEPLDRDVVRAPRTVLLTGATGFVGSFVLRELLDSTDAQIYCLVRASEDTEAAVRVLDSLRGYGLADGVDPDRITAIAADLEKPLCGLSAPQFDMLAEQVDLIFHNGARVNLVDAYSRLRAANVGGTRELLRLAASKRVKPVHYVSATSALIGTANNPEPLVEDRRVDPDLMPAEGYARTKWVAEEMLRIARVRGIPSAVYRPAQIGGHTATGAVGVNDGLWHYIRACVEVGAVPNAGAGWAEVNLVPVDYVAKAYVRLALHPDSVGGEFNLTNPRTVRIHAIIDRIRAAGHPVEAVPYEDWMGRLQRHADVIADDRNSSVRATLALVSAAVDSLQLDDYDYDRTNTSRGLAESGIDCPTIDSLLLDRYIQYLVESGFLPAPSGRQD</sequence>
<dbReference type="Pfam" id="PF13193">
    <property type="entry name" value="AMP-binding_C"/>
    <property type="match status" value="1"/>
</dbReference>
<dbReference type="Gene3D" id="3.40.50.980">
    <property type="match status" value="2"/>
</dbReference>
<dbReference type="NCBIfam" id="TIGR01733">
    <property type="entry name" value="AA-adenyl-dom"/>
    <property type="match status" value="1"/>
</dbReference>
<dbReference type="PIRSF" id="PIRSF001617">
    <property type="entry name" value="Alpha-AR"/>
    <property type="match status" value="1"/>
</dbReference>
<dbReference type="Gene3D" id="3.30.300.30">
    <property type="match status" value="2"/>
</dbReference>
<dbReference type="InterPro" id="IPR020806">
    <property type="entry name" value="PKS_PP-bd"/>
</dbReference>
<dbReference type="Pfam" id="PF00550">
    <property type="entry name" value="PP-binding"/>
    <property type="match status" value="1"/>
</dbReference>
<dbReference type="EMBL" id="CP086322">
    <property type="protein sequence ID" value="UQA93478.1"/>
    <property type="molecule type" value="Genomic_DNA"/>
</dbReference>
<name>A0ABY4M8J6_9ACTN</name>
<dbReference type="Pfam" id="PF07993">
    <property type="entry name" value="NAD_binding_4"/>
    <property type="match status" value="1"/>
</dbReference>
<dbReference type="InterPro" id="IPR036736">
    <property type="entry name" value="ACP-like_sf"/>
</dbReference>
<dbReference type="InterPro" id="IPR025110">
    <property type="entry name" value="AMP-bd_C"/>
</dbReference>
<dbReference type="InterPro" id="IPR010071">
    <property type="entry name" value="AA_adenyl_dom"/>
</dbReference>
<keyword evidence="1" id="KW-0596">Phosphopantetheine</keyword>
<dbReference type="InterPro" id="IPR010080">
    <property type="entry name" value="Thioester_reductase-like_dom"/>
</dbReference>
<dbReference type="Gene3D" id="3.40.50.720">
    <property type="entry name" value="NAD(P)-binding Rossmann-like Domain"/>
    <property type="match status" value="1"/>
</dbReference>
<dbReference type="InterPro" id="IPR020845">
    <property type="entry name" value="AMP-binding_CS"/>
</dbReference>
<keyword evidence="6" id="KW-1185">Reference proteome</keyword>
<evidence type="ECO:0000313" key="6">
    <source>
        <dbReference type="Proteomes" id="UP000830115"/>
    </source>
</evidence>
<dbReference type="Gene3D" id="1.10.1200.10">
    <property type="entry name" value="ACP-like"/>
    <property type="match status" value="1"/>
</dbReference>
<dbReference type="CDD" id="cd05235">
    <property type="entry name" value="SDR_e1"/>
    <property type="match status" value="1"/>
</dbReference>
<dbReference type="Gene3D" id="3.40.50.150">
    <property type="entry name" value="Vaccinia Virus protein VP39"/>
    <property type="match status" value="1"/>
</dbReference>
<feature type="region of interest" description="Disordered" evidence="3">
    <location>
        <begin position="912"/>
        <end position="934"/>
    </location>
</feature>
<dbReference type="SUPFAM" id="SSF51735">
    <property type="entry name" value="NAD(P)-binding Rossmann-fold domains"/>
    <property type="match status" value="1"/>
</dbReference>
<evidence type="ECO:0000313" key="5">
    <source>
        <dbReference type="EMBL" id="UQA93478.1"/>
    </source>
</evidence>
<proteinExistence type="predicted"/>
<dbReference type="CDD" id="cd02440">
    <property type="entry name" value="AdoMet_MTases"/>
    <property type="match status" value="1"/>
</dbReference>
<dbReference type="SMART" id="SM00823">
    <property type="entry name" value="PKS_PP"/>
    <property type="match status" value="1"/>
</dbReference>
<organism evidence="5 6">
    <name type="scientific">Streptomyces halobius</name>
    <dbReference type="NCBI Taxonomy" id="2879846"/>
    <lineage>
        <taxon>Bacteria</taxon>
        <taxon>Bacillati</taxon>
        <taxon>Actinomycetota</taxon>
        <taxon>Actinomycetes</taxon>
        <taxon>Kitasatosporales</taxon>
        <taxon>Streptomycetaceae</taxon>
        <taxon>Streptomyces</taxon>
    </lineage>
</organism>
<evidence type="ECO:0000256" key="2">
    <source>
        <dbReference type="ARBA" id="ARBA00022553"/>
    </source>
</evidence>
<dbReference type="SUPFAM" id="SSF53335">
    <property type="entry name" value="S-adenosyl-L-methionine-dependent methyltransferases"/>
    <property type="match status" value="1"/>
</dbReference>
<dbReference type="InterPro" id="IPR036291">
    <property type="entry name" value="NAD(P)-bd_dom_sf"/>
</dbReference>
<feature type="domain" description="Carrier" evidence="4">
    <location>
        <begin position="931"/>
        <end position="1005"/>
    </location>
</feature>
<dbReference type="PROSITE" id="PS00455">
    <property type="entry name" value="AMP_BINDING"/>
    <property type="match status" value="1"/>
</dbReference>
<dbReference type="Pfam" id="PF00501">
    <property type="entry name" value="AMP-binding"/>
    <property type="match status" value="1"/>
</dbReference>
<dbReference type="Proteomes" id="UP000830115">
    <property type="component" value="Chromosome"/>
</dbReference>
<dbReference type="InterPro" id="IPR029063">
    <property type="entry name" value="SAM-dependent_MTases_sf"/>
</dbReference>
<dbReference type="NCBIfam" id="TIGR01746">
    <property type="entry name" value="Thioester-redct"/>
    <property type="match status" value="1"/>
</dbReference>
<dbReference type="InterPro" id="IPR013120">
    <property type="entry name" value="FAR_NAD-bd"/>
</dbReference>
<dbReference type="SUPFAM" id="SSF56801">
    <property type="entry name" value="Acetyl-CoA synthetase-like"/>
    <property type="match status" value="1"/>
</dbReference>
<protein>
    <submittedName>
        <fullName evidence="5">Amino acid adenylation domain-containing protein</fullName>
    </submittedName>
</protein>
<dbReference type="InterPro" id="IPR009081">
    <property type="entry name" value="PP-bd_ACP"/>
</dbReference>
<dbReference type="PROSITE" id="PS50075">
    <property type="entry name" value="CARRIER"/>
    <property type="match status" value="1"/>
</dbReference>